<dbReference type="SMART" id="SM00212">
    <property type="entry name" value="UBCc"/>
    <property type="match status" value="1"/>
</dbReference>
<dbReference type="InterPro" id="IPR050113">
    <property type="entry name" value="Ub_conjugating_enzyme"/>
</dbReference>
<name>A0A6A5BDY8_NAEFO</name>
<dbReference type="GeneID" id="68116782"/>
<evidence type="ECO:0000259" key="2">
    <source>
        <dbReference type="PROSITE" id="PS50127"/>
    </source>
</evidence>
<comment type="caution">
    <text evidence="3">The sequence shown here is derived from an EMBL/GenBank/DDBJ whole genome shotgun (WGS) entry which is preliminary data.</text>
</comment>
<proteinExistence type="predicted"/>
<dbReference type="PANTHER" id="PTHR24067">
    <property type="entry name" value="UBIQUITIN-CONJUGATING ENZYME E2"/>
    <property type="match status" value="1"/>
</dbReference>
<dbReference type="InterPro" id="IPR016135">
    <property type="entry name" value="UBQ-conjugating_enzyme/RWD"/>
</dbReference>
<feature type="region of interest" description="Disordered" evidence="1">
    <location>
        <begin position="311"/>
        <end position="331"/>
    </location>
</feature>
<evidence type="ECO:0000313" key="4">
    <source>
        <dbReference type="Proteomes" id="UP000444721"/>
    </source>
</evidence>
<dbReference type="PROSITE" id="PS50127">
    <property type="entry name" value="UBC_2"/>
    <property type="match status" value="1"/>
</dbReference>
<organism evidence="3 4">
    <name type="scientific">Naegleria fowleri</name>
    <name type="common">Brain eating amoeba</name>
    <dbReference type="NCBI Taxonomy" id="5763"/>
    <lineage>
        <taxon>Eukaryota</taxon>
        <taxon>Discoba</taxon>
        <taxon>Heterolobosea</taxon>
        <taxon>Tetramitia</taxon>
        <taxon>Eutetramitia</taxon>
        <taxon>Vahlkampfiidae</taxon>
        <taxon>Naegleria</taxon>
    </lineage>
</organism>
<reference evidence="3 4" key="1">
    <citation type="journal article" date="2019" name="Sci. Rep.">
        <title>Nanopore sequencing improves the draft genome of the human pathogenic amoeba Naegleria fowleri.</title>
        <authorList>
            <person name="Liechti N."/>
            <person name="Schurch N."/>
            <person name="Bruggmann R."/>
            <person name="Wittwer M."/>
        </authorList>
    </citation>
    <scope>NUCLEOTIDE SEQUENCE [LARGE SCALE GENOMIC DNA]</scope>
    <source>
        <strain evidence="3 4">ATCC 30894</strain>
    </source>
</reference>
<dbReference type="VEuPathDB" id="AmoebaDB:NF0050290"/>
<keyword evidence="4" id="KW-1185">Reference proteome</keyword>
<dbReference type="SUPFAM" id="SSF54495">
    <property type="entry name" value="UBC-like"/>
    <property type="match status" value="1"/>
</dbReference>
<evidence type="ECO:0000256" key="1">
    <source>
        <dbReference type="SAM" id="MobiDB-lite"/>
    </source>
</evidence>
<evidence type="ECO:0000313" key="3">
    <source>
        <dbReference type="EMBL" id="KAF0972158.1"/>
    </source>
</evidence>
<dbReference type="CDD" id="cd00195">
    <property type="entry name" value="UBCc_UEV"/>
    <property type="match status" value="1"/>
</dbReference>
<dbReference type="OrthoDB" id="9973183at2759"/>
<dbReference type="AlphaFoldDB" id="A0A6A5BDY8"/>
<gene>
    <name evidence="3" type="ORF">FDP41_009566</name>
</gene>
<protein>
    <recommendedName>
        <fullName evidence="2">UBC core domain-containing protein</fullName>
    </recommendedName>
</protein>
<dbReference type="InterPro" id="IPR000608">
    <property type="entry name" value="UBC"/>
</dbReference>
<feature type="domain" description="UBC core" evidence="2">
    <location>
        <begin position="122"/>
        <end position="282"/>
    </location>
</feature>
<dbReference type="Gene3D" id="3.10.110.10">
    <property type="entry name" value="Ubiquitin Conjugating Enzyme"/>
    <property type="match status" value="1"/>
</dbReference>
<dbReference type="RefSeq" id="XP_044556873.1">
    <property type="nucleotide sequence ID" value="XM_044713538.1"/>
</dbReference>
<dbReference type="Pfam" id="PF00179">
    <property type="entry name" value="UQ_con"/>
    <property type="match status" value="1"/>
</dbReference>
<dbReference type="Proteomes" id="UP000444721">
    <property type="component" value="Unassembled WGS sequence"/>
</dbReference>
<dbReference type="VEuPathDB" id="AmoebaDB:NfTy_086670"/>
<dbReference type="VEuPathDB" id="AmoebaDB:FDP41_009566"/>
<sequence>MFSPKRLELYREKLMLEPPSLMKAILIDDDEPQPQQSSFGISEVEYFEKCSIGNEQELLLGEGGNHHHRQSLFHCGFISKRMAADFDNLDEGWKKRLTLCCREHKNGCSDTKFFIMTGSSSAKELLSHQVYDTLLYRVFDSAIGNGGIEQNNFIITNSNHSSVAPLGRSQPCTALYHHEFEIIFSNNYPLQPPRVRCHTLYHPNVHPMTSEVCLPLLALNEWKPCFVISTILMAIDQLLTDQMHWASDWNTSRVNGEAFQLLRNNVACFNERKREYYFSRKAIIAENGGQFMSAFGKYSGSHLSNCIETETTPAEADSSSLDEMMMDDPHV</sequence>
<accession>A0A6A5BDY8</accession>
<dbReference type="EMBL" id="VFQX01000071">
    <property type="protein sequence ID" value="KAF0972158.1"/>
    <property type="molecule type" value="Genomic_DNA"/>
</dbReference>